<feature type="transmembrane region" description="Helical" evidence="8">
    <location>
        <begin position="116"/>
        <end position="137"/>
    </location>
</feature>
<evidence type="ECO:0000256" key="8">
    <source>
        <dbReference type="SAM" id="Phobius"/>
    </source>
</evidence>
<proteinExistence type="inferred from homology"/>
<keyword evidence="7 8" id="KW-0472">Membrane</keyword>
<dbReference type="Pfam" id="PF00528">
    <property type="entry name" value="BPD_transp_1"/>
    <property type="match status" value="2"/>
</dbReference>
<evidence type="ECO:0000259" key="9">
    <source>
        <dbReference type="PROSITE" id="PS50928"/>
    </source>
</evidence>
<keyword evidence="5 8" id="KW-0812">Transmembrane</keyword>
<evidence type="ECO:0000313" key="11">
    <source>
        <dbReference type="Proteomes" id="UP000010483"/>
    </source>
</evidence>
<dbReference type="CDD" id="cd06261">
    <property type="entry name" value="TM_PBP2"/>
    <property type="match status" value="2"/>
</dbReference>
<feature type="transmembrane region" description="Helical" evidence="8">
    <location>
        <begin position="419"/>
        <end position="440"/>
    </location>
</feature>
<dbReference type="SUPFAM" id="SSF161098">
    <property type="entry name" value="MetI-like"/>
    <property type="match status" value="2"/>
</dbReference>
<evidence type="ECO:0000256" key="7">
    <source>
        <dbReference type="ARBA" id="ARBA00023136"/>
    </source>
</evidence>
<dbReference type="STRING" id="292563.Cyast_1179"/>
<dbReference type="EMBL" id="CP003940">
    <property type="protein sequence ID" value="AFZ47145.1"/>
    <property type="molecule type" value="Genomic_DNA"/>
</dbReference>
<feature type="transmembrane region" description="Helical" evidence="8">
    <location>
        <begin position="157"/>
        <end position="180"/>
    </location>
</feature>
<feature type="transmembrane region" description="Helical" evidence="8">
    <location>
        <begin position="489"/>
        <end position="512"/>
    </location>
</feature>
<dbReference type="PANTHER" id="PTHR43470">
    <property type="entry name" value="PHOSPHATE TRANSPORT SYSTEM PERMEASE PROTEIN PSTA-RELATED"/>
    <property type="match status" value="1"/>
</dbReference>
<evidence type="ECO:0000256" key="6">
    <source>
        <dbReference type="ARBA" id="ARBA00022989"/>
    </source>
</evidence>
<keyword evidence="11" id="KW-1185">Reference proteome</keyword>
<feature type="transmembrane region" description="Helical" evidence="8">
    <location>
        <begin position="74"/>
        <end position="104"/>
    </location>
</feature>
<dbReference type="BioCyc" id="CSTA292563:G1353-1186-MONOMER"/>
<keyword evidence="4" id="KW-1003">Cell membrane</keyword>
<dbReference type="Proteomes" id="UP000010483">
    <property type="component" value="Chromosome"/>
</dbReference>
<dbReference type="eggNOG" id="COG0573">
    <property type="taxonomic scope" value="Bacteria"/>
</dbReference>
<feature type="transmembrane region" description="Helical" evidence="8">
    <location>
        <begin position="609"/>
        <end position="631"/>
    </location>
</feature>
<feature type="transmembrane region" description="Helical" evidence="8">
    <location>
        <begin position="201"/>
        <end position="221"/>
    </location>
</feature>
<dbReference type="InterPro" id="IPR035906">
    <property type="entry name" value="MetI-like_sf"/>
</dbReference>
<dbReference type="Gene3D" id="1.10.3720.10">
    <property type="entry name" value="MetI-like"/>
    <property type="match status" value="2"/>
</dbReference>
<sequence length="641" mass="70181">MIKKISYFSGFIGANFGSLLLEFLITILGFVPIFITLGISLIFVNQTWQFFGEVSVVDFLTSTEWTPNFTNPQFGIIVLLSGTFLITLIALLVAIPLGLLAAIYLSEYAPKNVKRFFKIALESLGGIPGVVYGYFALLFLTPLLRSSIFPSMGGFNALSAGICVGILIIPIISSLTEDALTAISDDLRNSAYALGMTKLEMIYKVLLPLAYPAILSSFTLATSVALGETMIVAIASGQRPNLTLNPLEPIETITSFIIKISLGSVQFDSLLFKTIFTLGFILFVVTFTLNSISYWLQNKAEKQLFSFTKSVSKIAQKESIQSFLTSENTTLTYSSKNETKSPLFNLDLKKPIAKNRLWCDRTFTILAFLGASFGVIFITILLWNLSQTGLEKINWSFLTSFASRRAQDSGILSALVGSLWLFVLTLIMVIPLGVGSAIYLEEYRKNKRIDSILEISIANLAAIPSILYGLLGLEIFVRWMSPITGGTTILSGAMVLTVMSLPTLIIASRSAIKTSSKRLRHGGYALGMTKQEVLQKLILPSALPGILTGVLLSQARALAETAALIGVGVAASVRFLPPLSWEGLQSRYTTLPVQIFNWLQNPNQEVQQLAAAATIVLVVILIILNLFSVLIREYFSNLQRN</sequence>
<feature type="transmembrane region" description="Helical" evidence="8">
    <location>
        <begin position="363"/>
        <end position="385"/>
    </location>
</feature>
<dbReference type="AlphaFoldDB" id="K9YL56"/>
<dbReference type="PATRIC" id="fig|292563.3.peg.1236"/>
<feature type="transmembrane region" description="Helical" evidence="8">
    <location>
        <begin position="20"/>
        <end position="44"/>
    </location>
</feature>
<dbReference type="GO" id="GO:0005886">
    <property type="term" value="C:plasma membrane"/>
    <property type="evidence" value="ECO:0007669"/>
    <property type="project" value="UniProtKB-SubCell"/>
</dbReference>
<evidence type="ECO:0000313" key="10">
    <source>
        <dbReference type="EMBL" id="AFZ47145.1"/>
    </source>
</evidence>
<gene>
    <name evidence="10" type="ordered locus">Cyast_1179</name>
</gene>
<organism evidence="10 11">
    <name type="scientific">Cyanobacterium stanieri (strain ATCC 29140 / PCC 7202)</name>
    <dbReference type="NCBI Taxonomy" id="292563"/>
    <lineage>
        <taxon>Bacteria</taxon>
        <taxon>Bacillati</taxon>
        <taxon>Cyanobacteriota</taxon>
        <taxon>Cyanophyceae</taxon>
        <taxon>Oscillatoriophycideae</taxon>
        <taxon>Chroococcales</taxon>
        <taxon>Geminocystaceae</taxon>
        <taxon>Cyanobacterium</taxon>
    </lineage>
</organism>
<comment type="subcellular location">
    <subcellularLocation>
        <location evidence="1">Cell membrane</location>
        <topology evidence="1">Multi-pass membrane protein</topology>
    </subcellularLocation>
</comment>
<accession>K9YL56</accession>
<dbReference type="PROSITE" id="PS50928">
    <property type="entry name" value="ABC_TM1"/>
    <property type="match status" value="2"/>
</dbReference>
<evidence type="ECO:0000256" key="4">
    <source>
        <dbReference type="ARBA" id="ARBA00022475"/>
    </source>
</evidence>
<feature type="transmembrane region" description="Helical" evidence="8">
    <location>
        <begin position="533"/>
        <end position="552"/>
    </location>
</feature>
<feature type="domain" description="ABC transmembrane type-1" evidence="9">
    <location>
        <begin position="415"/>
        <end position="628"/>
    </location>
</feature>
<protein>
    <submittedName>
        <fullName evidence="10">Phosphate ABC transporter, inner membrane subunit PstC</fullName>
    </submittedName>
</protein>
<dbReference type="HOGENOM" id="CLU_023674_1_0_3"/>
<dbReference type="NCBIfam" id="TIGR02138">
    <property type="entry name" value="phosphate_pstC"/>
    <property type="match status" value="1"/>
</dbReference>
<feature type="transmembrane region" description="Helical" evidence="8">
    <location>
        <begin position="452"/>
        <end position="477"/>
    </location>
</feature>
<keyword evidence="3" id="KW-0813">Transport</keyword>
<dbReference type="PANTHER" id="PTHR43470:SF5">
    <property type="entry name" value="PHOSPHATE TRANSPORT SYSTEM PERMEASE PROTEIN PSTA"/>
    <property type="match status" value="1"/>
</dbReference>
<dbReference type="InterPro" id="IPR000515">
    <property type="entry name" value="MetI-like"/>
</dbReference>
<dbReference type="NCBIfam" id="TIGR00974">
    <property type="entry name" value="3a0107s02c"/>
    <property type="match status" value="1"/>
</dbReference>
<dbReference type="GO" id="GO:0035435">
    <property type="term" value="P:phosphate ion transmembrane transport"/>
    <property type="evidence" value="ECO:0007669"/>
    <property type="project" value="InterPro"/>
</dbReference>
<dbReference type="GO" id="GO:0005315">
    <property type="term" value="F:phosphate transmembrane transporter activity"/>
    <property type="evidence" value="ECO:0007669"/>
    <property type="project" value="InterPro"/>
</dbReference>
<evidence type="ECO:0000256" key="2">
    <source>
        <dbReference type="ARBA" id="ARBA00007069"/>
    </source>
</evidence>
<dbReference type="InterPro" id="IPR005672">
    <property type="entry name" value="Phosphate_PstA"/>
</dbReference>
<evidence type="ECO:0000256" key="1">
    <source>
        <dbReference type="ARBA" id="ARBA00004651"/>
    </source>
</evidence>
<dbReference type="eggNOG" id="COG0581">
    <property type="taxonomic scope" value="Bacteria"/>
</dbReference>
<keyword evidence="6 8" id="KW-1133">Transmembrane helix</keyword>
<name>K9YL56_CYASC</name>
<feature type="transmembrane region" description="Helical" evidence="8">
    <location>
        <begin position="275"/>
        <end position="296"/>
    </location>
</feature>
<evidence type="ECO:0000256" key="5">
    <source>
        <dbReference type="ARBA" id="ARBA00022692"/>
    </source>
</evidence>
<dbReference type="InterPro" id="IPR011864">
    <property type="entry name" value="Phosphate_PstC"/>
</dbReference>
<evidence type="ECO:0000256" key="3">
    <source>
        <dbReference type="ARBA" id="ARBA00022448"/>
    </source>
</evidence>
<dbReference type="KEGG" id="csn:Cyast_1179"/>
<reference evidence="11" key="1">
    <citation type="journal article" date="2013" name="Proc. Natl. Acad. Sci. U.S.A.">
        <title>Improving the coverage of the cyanobacterial phylum using diversity-driven genome sequencing.</title>
        <authorList>
            <person name="Shih P.M."/>
            <person name="Wu D."/>
            <person name="Latifi A."/>
            <person name="Axen S.D."/>
            <person name="Fewer D.P."/>
            <person name="Talla E."/>
            <person name="Calteau A."/>
            <person name="Cai F."/>
            <person name="Tandeau de Marsac N."/>
            <person name="Rippka R."/>
            <person name="Herdman M."/>
            <person name="Sivonen K."/>
            <person name="Coursin T."/>
            <person name="Laurent T."/>
            <person name="Goodwin L."/>
            <person name="Nolan M."/>
            <person name="Davenport K.W."/>
            <person name="Han C.S."/>
            <person name="Rubin E.M."/>
            <person name="Eisen J.A."/>
            <person name="Woyke T."/>
            <person name="Gugger M."/>
            <person name="Kerfeld C.A."/>
        </authorList>
    </citation>
    <scope>NUCLEOTIDE SEQUENCE [LARGE SCALE GENOMIC DNA]</scope>
    <source>
        <strain evidence="11">ATCC 29140 / PCC 7202</strain>
    </source>
</reference>
<feature type="domain" description="ABC transmembrane type-1" evidence="9">
    <location>
        <begin position="80"/>
        <end position="293"/>
    </location>
</feature>
<comment type="similarity">
    <text evidence="2">Belongs to the binding-protein-dependent transport system permease family. CysTW subfamily.</text>
</comment>